<dbReference type="Pfam" id="PF08376">
    <property type="entry name" value="NIT"/>
    <property type="match status" value="1"/>
</dbReference>
<protein>
    <submittedName>
        <fullName evidence="2">Nitrate- and nitrite sensing domain-containing protein</fullName>
    </submittedName>
</protein>
<proteinExistence type="predicted"/>
<dbReference type="EMBL" id="JAOVZB010000002">
    <property type="protein sequence ID" value="MCV2402376.1"/>
    <property type="molecule type" value="Genomic_DNA"/>
</dbReference>
<keyword evidence="3" id="KW-1185">Reference proteome</keyword>
<dbReference type="InterPro" id="IPR013587">
    <property type="entry name" value="Nitrate/nitrite_sensing"/>
</dbReference>
<sequence length="274" mass="31329">MMLTSVFFLVCFMILALAVGRQIWSQRIARERSIRGISGTKLLIELIKLTQQHRGMHSGYLNGKSEFKEKLLPLAKKVETYYNDILTFEKKNDYPESLSIHYLLKQWQRLLNNKQIQSSESFQIHSGLIARQLDAVWDLADEFSLTSNQKEDIRNVAQQLVKTLPELAESLGQVRALSVQVASKQEMSSDKKLQLLFTLGKIESHHKNLVTPLPSATNNELTRFVAKVKQDIKTAELTEQNPDILFQEATKVIDDIFVFINSGFDDLNGKFENS</sequence>
<evidence type="ECO:0000259" key="1">
    <source>
        <dbReference type="Pfam" id="PF08376"/>
    </source>
</evidence>
<reference evidence="2 3" key="1">
    <citation type="submission" date="2022-10" db="EMBL/GenBank/DDBJ databases">
        <title>Marinomonas transparenta sp. nov. and Marinomonas sargassi sp. nov., isolated from marine alga (Sargassum natans (L.) Gaillon).</title>
        <authorList>
            <person name="Wang Y."/>
        </authorList>
    </citation>
    <scope>NUCLEOTIDE SEQUENCE [LARGE SCALE GENOMIC DNA]</scope>
    <source>
        <strain evidence="2 3">C2222</strain>
    </source>
</reference>
<gene>
    <name evidence="2" type="ORF">OFY17_05675</name>
</gene>
<organism evidence="2 3">
    <name type="scientific">Marinomonas sargassi</name>
    <dbReference type="NCBI Taxonomy" id="2984494"/>
    <lineage>
        <taxon>Bacteria</taxon>
        <taxon>Pseudomonadati</taxon>
        <taxon>Pseudomonadota</taxon>
        <taxon>Gammaproteobacteria</taxon>
        <taxon>Oceanospirillales</taxon>
        <taxon>Oceanospirillaceae</taxon>
        <taxon>Marinomonas</taxon>
    </lineage>
</organism>
<dbReference type="Proteomes" id="UP001209713">
    <property type="component" value="Unassembled WGS sequence"/>
</dbReference>
<evidence type="ECO:0000313" key="2">
    <source>
        <dbReference type="EMBL" id="MCV2402376.1"/>
    </source>
</evidence>
<comment type="caution">
    <text evidence="2">The sequence shown here is derived from an EMBL/GenBank/DDBJ whole genome shotgun (WGS) entry which is preliminary data.</text>
</comment>
<evidence type="ECO:0000313" key="3">
    <source>
        <dbReference type="Proteomes" id="UP001209713"/>
    </source>
</evidence>
<accession>A0ABT2YR89</accession>
<name>A0ABT2YR89_9GAMM</name>
<feature type="domain" description="Nitrate/nitrite sensing protein" evidence="1">
    <location>
        <begin position="46"/>
        <end position="256"/>
    </location>
</feature>
<dbReference type="RefSeq" id="WP_263529756.1">
    <property type="nucleotide sequence ID" value="NZ_JAOVZB010000002.1"/>
</dbReference>